<protein>
    <recommendedName>
        <fullName evidence="7">RNI-like protein</fullName>
    </recommendedName>
</protein>
<feature type="region of interest" description="Disordered" evidence="4">
    <location>
        <begin position="329"/>
        <end position="366"/>
    </location>
</feature>
<organism evidence="5 6">
    <name type="scientific">Cerrena zonata</name>
    <dbReference type="NCBI Taxonomy" id="2478898"/>
    <lineage>
        <taxon>Eukaryota</taxon>
        <taxon>Fungi</taxon>
        <taxon>Dikarya</taxon>
        <taxon>Basidiomycota</taxon>
        <taxon>Agaricomycotina</taxon>
        <taxon>Agaricomycetes</taxon>
        <taxon>Polyporales</taxon>
        <taxon>Cerrenaceae</taxon>
        <taxon>Cerrena</taxon>
    </lineage>
</organism>
<dbReference type="Pfam" id="PF13516">
    <property type="entry name" value="LRR_6"/>
    <property type="match status" value="1"/>
</dbReference>
<dbReference type="InterPro" id="IPR001611">
    <property type="entry name" value="Leu-rich_rpt"/>
</dbReference>
<evidence type="ECO:0000313" key="6">
    <source>
        <dbReference type="Proteomes" id="UP001385951"/>
    </source>
</evidence>
<evidence type="ECO:0000256" key="4">
    <source>
        <dbReference type="SAM" id="MobiDB-lite"/>
    </source>
</evidence>
<dbReference type="PANTHER" id="PTHR24113:SF12">
    <property type="entry name" value="RAN GTPASE-ACTIVATING PROTEIN 1"/>
    <property type="match status" value="1"/>
</dbReference>
<keyword evidence="1" id="KW-0343">GTPase activation</keyword>
<dbReference type="Gene3D" id="3.80.10.10">
    <property type="entry name" value="Ribonuclease Inhibitor"/>
    <property type="match status" value="2"/>
</dbReference>
<name>A0AAW0GEZ7_9APHY</name>
<dbReference type="GO" id="GO:0005829">
    <property type="term" value="C:cytosol"/>
    <property type="evidence" value="ECO:0007669"/>
    <property type="project" value="TreeGrafter"/>
</dbReference>
<comment type="caution">
    <text evidence="5">The sequence shown here is derived from an EMBL/GenBank/DDBJ whole genome shotgun (WGS) entry which is preliminary data.</text>
</comment>
<evidence type="ECO:0000256" key="2">
    <source>
        <dbReference type="ARBA" id="ARBA00022614"/>
    </source>
</evidence>
<feature type="compositionally biased region" description="Acidic residues" evidence="4">
    <location>
        <begin position="329"/>
        <end position="342"/>
    </location>
</feature>
<dbReference type="GO" id="GO:0031267">
    <property type="term" value="F:small GTPase binding"/>
    <property type="evidence" value="ECO:0007669"/>
    <property type="project" value="TreeGrafter"/>
</dbReference>
<dbReference type="GO" id="GO:0048471">
    <property type="term" value="C:perinuclear region of cytoplasm"/>
    <property type="evidence" value="ECO:0007669"/>
    <property type="project" value="TreeGrafter"/>
</dbReference>
<dbReference type="SMART" id="SM00368">
    <property type="entry name" value="LRR_RI"/>
    <property type="match status" value="4"/>
</dbReference>
<keyword evidence="6" id="KW-1185">Reference proteome</keyword>
<evidence type="ECO:0000256" key="3">
    <source>
        <dbReference type="ARBA" id="ARBA00022737"/>
    </source>
</evidence>
<dbReference type="EMBL" id="JASBNA010000007">
    <property type="protein sequence ID" value="KAK7690284.1"/>
    <property type="molecule type" value="Genomic_DNA"/>
</dbReference>
<accession>A0AAW0GEZ7</accession>
<dbReference type="Proteomes" id="UP001385951">
    <property type="component" value="Unassembled WGS sequence"/>
</dbReference>
<dbReference type="GO" id="GO:0005096">
    <property type="term" value="F:GTPase activator activity"/>
    <property type="evidence" value="ECO:0007669"/>
    <property type="project" value="UniProtKB-KW"/>
</dbReference>
<sequence>MVPITDPKIFSLHGRGLKLDTKADIEPYLTGFDPALIEEVHFGGNTVGIGASEALAEFLGKTTSLKVADFADIFTGRLISEIPQALQNICDALIPRDTLVEINLSDNAFGGRSVDPIVPFLTQNRTFQILRLNNNGLGPTGGAVIADALLQSAQLSKKEGKASNLRTVICGRNRLEDGSASAWAAGVQRTWRTRRDQDAAERYPHGWYHRTYNTFSEKGATAMAEVLKSWPELLTLNLSDCVLADEDGDVSPIFAPLAAGSNPKLNHLKLENNNLETRTFELLAEAIPEVLPVLKRLEIQWNEFDEEDEIIQTLAGILQRRGGKVIINDDEEEEEEEKEEAAEEAKEAEAETKPTVPEPAAQTTIEKATDDLADLLSKVTIK</sequence>
<dbReference type="InterPro" id="IPR027038">
    <property type="entry name" value="RanGap"/>
</dbReference>
<feature type="compositionally biased region" description="Basic and acidic residues" evidence="4">
    <location>
        <begin position="343"/>
        <end position="352"/>
    </location>
</feature>
<keyword evidence="2" id="KW-0433">Leucine-rich repeat</keyword>
<proteinExistence type="predicted"/>
<dbReference type="AlphaFoldDB" id="A0AAW0GEZ7"/>
<reference evidence="5 6" key="1">
    <citation type="submission" date="2022-09" db="EMBL/GenBank/DDBJ databases">
        <authorList>
            <person name="Palmer J.M."/>
        </authorList>
    </citation>
    <scope>NUCLEOTIDE SEQUENCE [LARGE SCALE GENOMIC DNA]</scope>
    <source>
        <strain evidence="5 6">DSM 7382</strain>
    </source>
</reference>
<evidence type="ECO:0000313" key="5">
    <source>
        <dbReference type="EMBL" id="KAK7690284.1"/>
    </source>
</evidence>
<dbReference type="PANTHER" id="PTHR24113">
    <property type="entry name" value="RAN GTPASE-ACTIVATING PROTEIN 1"/>
    <property type="match status" value="1"/>
</dbReference>
<gene>
    <name evidence="5" type="ORF">QCA50_006939</name>
</gene>
<evidence type="ECO:0000256" key="1">
    <source>
        <dbReference type="ARBA" id="ARBA00022468"/>
    </source>
</evidence>
<dbReference type="SUPFAM" id="SSF52047">
    <property type="entry name" value="RNI-like"/>
    <property type="match status" value="1"/>
</dbReference>
<evidence type="ECO:0008006" key="7">
    <source>
        <dbReference type="Google" id="ProtNLM"/>
    </source>
</evidence>
<keyword evidence="3" id="KW-0677">Repeat</keyword>
<dbReference type="InterPro" id="IPR032675">
    <property type="entry name" value="LRR_dom_sf"/>
</dbReference>
<dbReference type="GO" id="GO:0006913">
    <property type="term" value="P:nucleocytoplasmic transport"/>
    <property type="evidence" value="ECO:0007669"/>
    <property type="project" value="TreeGrafter"/>
</dbReference>
<dbReference type="GO" id="GO:0005634">
    <property type="term" value="C:nucleus"/>
    <property type="evidence" value="ECO:0007669"/>
    <property type="project" value="TreeGrafter"/>
</dbReference>